<evidence type="ECO:0000313" key="3">
    <source>
        <dbReference type="Proteomes" id="UP001642464"/>
    </source>
</evidence>
<reference evidence="2 3" key="1">
    <citation type="submission" date="2024-02" db="EMBL/GenBank/DDBJ databases">
        <authorList>
            <person name="Chen Y."/>
            <person name="Shah S."/>
            <person name="Dougan E. K."/>
            <person name="Thang M."/>
            <person name="Chan C."/>
        </authorList>
    </citation>
    <scope>NUCLEOTIDE SEQUENCE [LARGE SCALE GENOMIC DNA]</scope>
</reference>
<evidence type="ECO:0008006" key="4">
    <source>
        <dbReference type="Google" id="ProtNLM"/>
    </source>
</evidence>
<feature type="region of interest" description="Disordered" evidence="1">
    <location>
        <begin position="1"/>
        <end position="39"/>
    </location>
</feature>
<feature type="region of interest" description="Disordered" evidence="1">
    <location>
        <begin position="504"/>
        <end position="552"/>
    </location>
</feature>
<dbReference type="EMBL" id="CAXAMM010006113">
    <property type="protein sequence ID" value="CAK9009880.1"/>
    <property type="molecule type" value="Genomic_DNA"/>
</dbReference>
<comment type="caution">
    <text evidence="2">The sequence shown here is derived from an EMBL/GenBank/DDBJ whole genome shotgun (WGS) entry which is preliminary data.</text>
</comment>
<feature type="compositionally biased region" description="Basic and acidic residues" evidence="1">
    <location>
        <begin position="350"/>
        <end position="360"/>
    </location>
</feature>
<gene>
    <name evidence="2" type="ORF">SCF082_LOCUS10450</name>
</gene>
<feature type="region of interest" description="Disordered" evidence="1">
    <location>
        <begin position="316"/>
        <end position="401"/>
    </location>
</feature>
<feature type="compositionally biased region" description="Acidic residues" evidence="1">
    <location>
        <begin position="387"/>
        <end position="401"/>
    </location>
</feature>
<accession>A0ABP0J687</accession>
<name>A0ABP0J687_9DINO</name>
<dbReference type="Proteomes" id="UP001642464">
    <property type="component" value="Unassembled WGS sequence"/>
</dbReference>
<keyword evidence="3" id="KW-1185">Reference proteome</keyword>
<feature type="compositionally biased region" description="Pro residues" evidence="1">
    <location>
        <begin position="1"/>
        <end position="11"/>
    </location>
</feature>
<sequence>MLYLLPPPKSIPGPIKAEPKRERMLATPPKPPKAKKAKTEIKMEPASPVGSSVLKQAMSTYADKVSEMGVYLCALDLCVLATGLNMAPCHCKCMDVSIVVDKLTGPLAPAALADYIHDLVPDSGFQLSQNPDKVGTFILTSADFKPSDGVKVSNHWMPAVSLANMGEERLKALISLGMCDAELEVAEAKAKCASVQAEFAEALRMGANQDNALAKVESATDALENAEAWLAFRKRCADISLCPVEVPADGNCMLWSLRCFLEEAYDGSEKLDPKVEADLFGVKVLRADLASAWRILKKCSVWQKHFKILIADDEDPATPKKRVQPKAMTSPATPAQKVLLKKQKQQSRVEVVKGHSKAPDWKPTMSKLPGLRQPTEKKTQMNSEPHQEEEEEAPEVPDAEEQNDMSMVVVKKHVRTCKKKKKTNKERRLRGLRLYIAEIGMSYAKWQSSHWQQTGCKKAGHCKSGLWTDLLKAIESNTMPKEPCPACQILLDSAGFCQETAEKWMSNQQHEEEPDQRVDDADGASRPDEAEDVPATRPDEAEGEGGEQEKEDLSVEAILRAVDIYCEAGCCKVELDGIGMNW</sequence>
<feature type="compositionally biased region" description="Basic and acidic residues" evidence="1">
    <location>
        <begin position="509"/>
        <end position="528"/>
    </location>
</feature>
<protein>
    <recommendedName>
        <fullName evidence="4">OTU domain-containing protein</fullName>
    </recommendedName>
</protein>
<evidence type="ECO:0000313" key="2">
    <source>
        <dbReference type="EMBL" id="CAK9009880.1"/>
    </source>
</evidence>
<organism evidence="2 3">
    <name type="scientific">Durusdinium trenchii</name>
    <dbReference type="NCBI Taxonomy" id="1381693"/>
    <lineage>
        <taxon>Eukaryota</taxon>
        <taxon>Sar</taxon>
        <taxon>Alveolata</taxon>
        <taxon>Dinophyceae</taxon>
        <taxon>Suessiales</taxon>
        <taxon>Symbiodiniaceae</taxon>
        <taxon>Durusdinium</taxon>
    </lineage>
</organism>
<proteinExistence type="predicted"/>
<evidence type="ECO:0000256" key="1">
    <source>
        <dbReference type="SAM" id="MobiDB-lite"/>
    </source>
</evidence>